<dbReference type="CDD" id="cd02440">
    <property type="entry name" value="AdoMet_MTases"/>
    <property type="match status" value="1"/>
</dbReference>
<feature type="binding site" evidence="14">
    <location>
        <position position="298"/>
    </location>
    <ligand>
        <name>S-adenosyl-L-methionine</name>
        <dbReference type="ChEBI" id="CHEBI:59789"/>
    </ligand>
</feature>
<keyword evidence="10 14" id="KW-0694">RNA-binding</keyword>
<dbReference type="Pfam" id="PF22458">
    <property type="entry name" value="RsmF-B_ferredox"/>
    <property type="match status" value="1"/>
</dbReference>
<evidence type="ECO:0000256" key="5">
    <source>
        <dbReference type="ARBA" id="ARBA00022490"/>
    </source>
</evidence>
<dbReference type="NCBIfam" id="NF008149">
    <property type="entry name" value="PRK10901.1"/>
    <property type="match status" value="1"/>
</dbReference>
<dbReference type="InterPro" id="IPR054728">
    <property type="entry name" value="RsmB-like_ferredoxin"/>
</dbReference>
<dbReference type="Gene3D" id="1.10.940.10">
    <property type="entry name" value="NusB-like"/>
    <property type="match status" value="1"/>
</dbReference>
<evidence type="ECO:0000256" key="14">
    <source>
        <dbReference type="PROSITE-ProRule" id="PRU01023"/>
    </source>
</evidence>
<feature type="binding site" evidence="14">
    <location>
        <position position="343"/>
    </location>
    <ligand>
        <name>S-adenosyl-L-methionine</name>
        <dbReference type="ChEBI" id="CHEBI:59789"/>
    </ligand>
</feature>
<evidence type="ECO:0000256" key="7">
    <source>
        <dbReference type="ARBA" id="ARBA00022603"/>
    </source>
</evidence>
<comment type="caution">
    <text evidence="16">The sequence shown here is derived from an EMBL/GenBank/DDBJ whole genome shotgun (WGS) entry which is preliminary data.</text>
</comment>
<dbReference type="SUPFAM" id="SSF48013">
    <property type="entry name" value="NusB-like"/>
    <property type="match status" value="1"/>
</dbReference>
<dbReference type="InterPro" id="IPR029063">
    <property type="entry name" value="SAM-dependent_MTases_sf"/>
</dbReference>
<dbReference type="PROSITE" id="PS01153">
    <property type="entry name" value="NOL1_NOP2_SUN"/>
    <property type="match status" value="1"/>
</dbReference>
<dbReference type="PROSITE" id="PS51686">
    <property type="entry name" value="SAM_MT_RSMB_NOP"/>
    <property type="match status" value="1"/>
</dbReference>
<name>A0ABV2IS55_9BURK</name>
<evidence type="ECO:0000256" key="8">
    <source>
        <dbReference type="ARBA" id="ARBA00022679"/>
    </source>
</evidence>
<dbReference type="InterPro" id="IPR004573">
    <property type="entry name" value="rRNA_ssu_MeTfrase_B"/>
</dbReference>
<evidence type="ECO:0000256" key="10">
    <source>
        <dbReference type="ARBA" id="ARBA00022884"/>
    </source>
</evidence>
<gene>
    <name evidence="16" type="ORF">ABIC99_002928</name>
</gene>
<evidence type="ECO:0000256" key="12">
    <source>
        <dbReference type="ARBA" id="ARBA00031088"/>
    </source>
</evidence>
<evidence type="ECO:0000256" key="6">
    <source>
        <dbReference type="ARBA" id="ARBA00022552"/>
    </source>
</evidence>
<dbReference type="Gene3D" id="3.30.70.1170">
    <property type="entry name" value="Sun protein, domain 3"/>
    <property type="match status" value="1"/>
</dbReference>
<keyword evidence="9 14" id="KW-0949">S-adenosyl-L-methionine</keyword>
<evidence type="ECO:0000313" key="16">
    <source>
        <dbReference type="EMBL" id="MET3605103.1"/>
    </source>
</evidence>
<comment type="subcellular location">
    <subcellularLocation>
        <location evidence="2">Cytoplasm</location>
    </subcellularLocation>
</comment>
<dbReference type="Proteomes" id="UP001549111">
    <property type="component" value="Unassembled WGS sequence"/>
</dbReference>
<reference evidence="16 17" key="1">
    <citation type="submission" date="2024-06" db="EMBL/GenBank/DDBJ databases">
        <title>Genomic Encyclopedia of Type Strains, Phase IV (KMG-IV): sequencing the most valuable type-strain genomes for metagenomic binning, comparative biology and taxonomic classification.</title>
        <authorList>
            <person name="Goeker M."/>
        </authorList>
    </citation>
    <scope>NUCLEOTIDE SEQUENCE [LARGE SCALE GENOMIC DNA]</scope>
    <source>
        <strain evidence="16 17">D-501</strain>
    </source>
</reference>
<keyword evidence="17" id="KW-1185">Reference proteome</keyword>
<evidence type="ECO:0000256" key="3">
    <source>
        <dbReference type="ARBA" id="ARBA00007494"/>
    </source>
</evidence>
<proteinExistence type="inferred from homology"/>
<feature type="binding site" evidence="14">
    <location>
        <begin position="276"/>
        <end position="282"/>
    </location>
    <ligand>
        <name>S-adenosyl-L-methionine</name>
        <dbReference type="ChEBI" id="CHEBI:59789"/>
    </ligand>
</feature>
<comment type="function">
    <text evidence="1">Specifically methylates the cytosine at position 967 (m5C967) of 16S rRNA.</text>
</comment>
<dbReference type="PANTHER" id="PTHR22807">
    <property type="entry name" value="NOP2 YEAST -RELATED NOL1/NOP2/FMU SUN DOMAIN-CONTAINING"/>
    <property type="match status" value="1"/>
</dbReference>
<keyword evidence="6" id="KW-0698">rRNA processing</keyword>
<evidence type="ECO:0000256" key="11">
    <source>
        <dbReference type="ARBA" id="ARBA00030399"/>
    </source>
</evidence>
<dbReference type="EMBL" id="JBEPLS010000012">
    <property type="protein sequence ID" value="MET3605103.1"/>
    <property type="molecule type" value="Genomic_DNA"/>
</dbReference>
<keyword evidence="7 14" id="KW-0489">Methyltransferase</keyword>
<dbReference type="InterPro" id="IPR035926">
    <property type="entry name" value="NusB-like_sf"/>
</dbReference>
<dbReference type="Gene3D" id="3.40.50.150">
    <property type="entry name" value="Vaccinia Virus protein VP39"/>
    <property type="match status" value="1"/>
</dbReference>
<protein>
    <recommendedName>
        <fullName evidence="4">16S rRNA (cytosine(967)-C(5))-methyltransferase</fullName>
        <ecNumber evidence="4">2.1.1.176</ecNumber>
    </recommendedName>
    <alternativeName>
        <fullName evidence="11">16S rRNA m5C967 methyltransferase</fullName>
    </alternativeName>
    <alternativeName>
        <fullName evidence="12">rRNA (cytosine-C(5)-)-methyltransferase RsmB</fullName>
    </alternativeName>
</protein>
<dbReference type="EC" id="2.1.1.176" evidence="4"/>
<comment type="similarity">
    <text evidence="3 14">Belongs to the class I-like SAM-binding methyltransferase superfamily. RsmB/NOP family.</text>
</comment>
<dbReference type="GO" id="GO:0032259">
    <property type="term" value="P:methylation"/>
    <property type="evidence" value="ECO:0007669"/>
    <property type="project" value="UniProtKB-KW"/>
</dbReference>
<dbReference type="Gene3D" id="1.10.287.730">
    <property type="entry name" value="Helix hairpin bin"/>
    <property type="match status" value="1"/>
</dbReference>
<dbReference type="NCBIfam" id="TIGR00563">
    <property type="entry name" value="rsmB"/>
    <property type="match status" value="1"/>
</dbReference>
<dbReference type="Pfam" id="PF01029">
    <property type="entry name" value="NusB"/>
    <property type="match status" value="1"/>
</dbReference>
<evidence type="ECO:0000256" key="9">
    <source>
        <dbReference type="ARBA" id="ARBA00022691"/>
    </source>
</evidence>
<dbReference type="SUPFAM" id="SSF53335">
    <property type="entry name" value="S-adenosyl-L-methionine-dependent methyltransferases"/>
    <property type="match status" value="1"/>
</dbReference>
<dbReference type="PRINTS" id="PR02008">
    <property type="entry name" value="RCMTFAMILY"/>
</dbReference>
<evidence type="ECO:0000256" key="2">
    <source>
        <dbReference type="ARBA" id="ARBA00004496"/>
    </source>
</evidence>
<keyword evidence="8 14" id="KW-0808">Transferase</keyword>
<evidence type="ECO:0000256" key="4">
    <source>
        <dbReference type="ARBA" id="ARBA00012140"/>
    </source>
</evidence>
<comment type="catalytic activity">
    <reaction evidence="13">
        <text>cytidine(967) in 16S rRNA + S-adenosyl-L-methionine = 5-methylcytidine(967) in 16S rRNA + S-adenosyl-L-homocysteine + H(+)</text>
        <dbReference type="Rhea" id="RHEA:42748"/>
        <dbReference type="Rhea" id="RHEA-COMP:10219"/>
        <dbReference type="Rhea" id="RHEA-COMP:10220"/>
        <dbReference type="ChEBI" id="CHEBI:15378"/>
        <dbReference type="ChEBI" id="CHEBI:57856"/>
        <dbReference type="ChEBI" id="CHEBI:59789"/>
        <dbReference type="ChEBI" id="CHEBI:74483"/>
        <dbReference type="ChEBI" id="CHEBI:82748"/>
        <dbReference type="EC" id="2.1.1.176"/>
    </reaction>
</comment>
<dbReference type="InterPro" id="IPR023267">
    <property type="entry name" value="RCMT"/>
</dbReference>
<accession>A0ABV2IS55</accession>
<feature type="active site" description="Nucleophile" evidence="14">
    <location>
        <position position="396"/>
    </location>
</feature>
<keyword evidence="5" id="KW-0963">Cytoplasm</keyword>
<evidence type="ECO:0000256" key="13">
    <source>
        <dbReference type="ARBA" id="ARBA00047283"/>
    </source>
</evidence>
<dbReference type="InterPro" id="IPR018314">
    <property type="entry name" value="RsmB/NOL1/NOP2-like_CS"/>
</dbReference>
<evidence type="ECO:0000259" key="15">
    <source>
        <dbReference type="PROSITE" id="PS51686"/>
    </source>
</evidence>
<dbReference type="Pfam" id="PF01189">
    <property type="entry name" value="Methyltr_RsmB-F"/>
    <property type="match status" value="1"/>
</dbReference>
<evidence type="ECO:0000313" key="17">
    <source>
        <dbReference type="Proteomes" id="UP001549111"/>
    </source>
</evidence>
<organism evidence="16 17">
    <name type="scientific">Sphaerotilus sulfidivorans</name>
    <dbReference type="NCBI Taxonomy" id="639200"/>
    <lineage>
        <taxon>Bacteria</taxon>
        <taxon>Pseudomonadati</taxon>
        <taxon>Pseudomonadota</taxon>
        <taxon>Betaproteobacteria</taxon>
        <taxon>Burkholderiales</taxon>
        <taxon>Sphaerotilaceae</taxon>
        <taxon>Sphaerotilus</taxon>
    </lineage>
</organism>
<dbReference type="GO" id="GO:0008168">
    <property type="term" value="F:methyltransferase activity"/>
    <property type="evidence" value="ECO:0007669"/>
    <property type="project" value="UniProtKB-KW"/>
</dbReference>
<dbReference type="InterPro" id="IPR001678">
    <property type="entry name" value="MeTrfase_RsmB-F_NOP2_dom"/>
</dbReference>
<evidence type="ECO:0000256" key="1">
    <source>
        <dbReference type="ARBA" id="ARBA00002724"/>
    </source>
</evidence>
<dbReference type="InterPro" id="IPR006027">
    <property type="entry name" value="NusB_RsmB_TIM44"/>
</dbReference>
<feature type="domain" description="SAM-dependent MTase RsmB/NOP-type" evidence="15">
    <location>
        <begin position="175"/>
        <end position="459"/>
    </location>
</feature>
<dbReference type="PANTHER" id="PTHR22807:SF61">
    <property type="entry name" value="NOL1_NOP2_SUN FAMILY PROTEIN _ ANTITERMINATION NUSB DOMAIN-CONTAINING PROTEIN"/>
    <property type="match status" value="1"/>
</dbReference>
<dbReference type="InterPro" id="IPR049560">
    <property type="entry name" value="MeTrfase_RsmB-F_NOP2_cat"/>
</dbReference>
<sequence length="462" mass="49356">MRHDSPSPAGAASPASLPLSQLLHHTAEMVAAVRAGRSLSDLLATCPPQARPGTQALSFHVMRWMGGAQAARERLAPRRPAPAVDALLITALALLWPESEPPYAEHTLVDQAVACARRRTPASAGFVNAVLRRFLREREVLVPALRQEVPAARHQHPRWWIDQVRRDWPDRWEALLDAANQPGPMMLRVHAGHGSAESYVAALAEAGLQARAVGARAPQAVLLETPAPVQALPGFADGRVSVQDLSAQLAAPLLLGGLPGGELPALPAGARVLDACAAPGGKTAHLLELADLDVLALDADADRLKRVDETLARLHLQGRTRAADARDTAAWWDGQRFDAILLDAPCSASGIVRRHPDVRWLRRASDITELARTQTGLLEALWPLLKPGGRLLYATCSIFRAEGAGQISSFLQRHPEARALRAPGHLLPLPDNRVEAAGATSSPAAGSGDGFFYALLHKSPAS</sequence>
<feature type="binding site" evidence="14">
    <location>
        <position position="324"/>
    </location>
    <ligand>
        <name>S-adenosyl-L-methionine</name>
        <dbReference type="ChEBI" id="CHEBI:59789"/>
    </ligand>
</feature>